<comment type="similarity">
    <text evidence="1">Belongs to the acyl coenzyme A hydrolase family.</text>
</comment>
<proteinExistence type="inferred from homology"/>
<protein>
    <submittedName>
        <fullName evidence="5">Acyl-CoA thioesterase</fullName>
    </submittedName>
</protein>
<evidence type="ECO:0000256" key="1">
    <source>
        <dbReference type="ARBA" id="ARBA00010458"/>
    </source>
</evidence>
<evidence type="ECO:0000256" key="2">
    <source>
        <dbReference type="ARBA" id="ARBA00022801"/>
    </source>
</evidence>
<evidence type="ECO:0000313" key="5">
    <source>
        <dbReference type="EMBL" id="MDD7972813.1"/>
    </source>
</evidence>
<dbReference type="PROSITE" id="PS51770">
    <property type="entry name" value="HOTDOG_ACOT"/>
    <property type="match status" value="1"/>
</dbReference>
<comment type="caution">
    <text evidence="5">The sequence shown here is derived from an EMBL/GenBank/DDBJ whole genome shotgun (WGS) entry which is preliminary data.</text>
</comment>
<reference evidence="5" key="1">
    <citation type="submission" date="2023-02" db="EMBL/GenBank/DDBJ databases">
        <title>Description of Roseinatronobacter alkalisoli sp. nov., an alkaliphilic bacerium isolated from soda soil.</title>
        <authorList>
            <person name="Wei W."/>
        </authorList>
    </citation>
    <scope>NUCLEOTIDE SEQUENCE</scope>
    <source>
        <strain evidence="5">HJB301</strain>
    </source>
</reference>
<dbReference type="InterPro" id="IPR029069">
    <property type="entry name" value="HotDog_dom_sf"/>
</dbReference>
<dbReference type="PANTHER" id="PTHR11049:SF5">
    <property type="entry name" value="ACYL-COA THIOESTER HYDROLASE YCIA"/>
    <property type="match status" value="1"/>
</dbReference>
<evidence type="ECO:0000313" key="6">
    <source>
        <dbReference type="Proteomes" id="UP001431784"/>
    </source>
</evidence>
<dbReference type="InterPro" id="IPR040170">
    <property type="entry name" value="Cytosol_ACT"/>
</dbReference>
<dbReference type="InterPro" id="IPR033120">
    <property type="entry name" value="HOTDOG_ACOT"/>
</dbReference>
<dbReference type="Pfam" id="PF03061">
    <property type="entry name" value="4HBT"/>
    <property type="match status" value="1"/>
</dbReference>
<dbReference type="InterPro" id="IPR006683">
    <property type="entry name" value="Thioestr_dom"/>
</dbReference>
<dbReference type="Proteomes" id="UP001431784">
    <property type="component" value="Unassembled WGS sequence"/>
</dbReference>
<dbReference type="PANTHER" id="PTHR11049">
    <property type="entry name" value="ACYL COENZYME A THIOESTER HYDROLASE"/>
    <property type="match status" value="1"/>
</dbReference>
<dbReference type="CDD" id="cd03442">
    <property type="entry name" value="BFIT_BACH"/>
    <property type="match status" value="1"/>
</dbReference>
<keyword evidence="2 3" id="KW-0378">Hydrolase</keyword>
<dbReference type="RefSeq" id="WP_274353488.1">
    <property type="nucleotide sequence ID" value="NZ_JAQZSM010000019.1"/>
</dbReference>
<accession>A0ABT5TFX5</accession>
<dbReference type="SUPFAM" id="SSF54637">
    <property type="entry name" value="Thioesterase/thiol ester dehydrase-isomerase"/>
    <property type="match status" value="1"/>
</dbReference>
<organism evidence="5 6">
    <name type="scientific">Roseinatronobacter alkalisoli</name>
    <dbReference type="NCBI Taxonomy" id="3028235"/>
    <lineage>
        <taxon>Bacteria</taxon>
        <taxon>Pseudomonadati</taxon>
        <taxon>Pseudomonadota</taxon>
        <taxon>Alphaproteobacteria</taxon>
        <taxon>Rhodobacterales</taxon>
        <taxon>Paracoccaceae</taxon>
        <taxon>Roseinatronobacter</taxon>
    </lineage>
</organism>
<name>A0ABT5TFX5_9RHOB</name>
<dbReference type="Gene3D" id="3.10.129.10">
    <property type="entry name" value="Hotdog Thioesterase"/>
    <property type="match status" value="1"/>
</dbReference>
<gene>
    <name evidence="5" type="ORF">PUT78_17090</name>
</gene>
<keyword evidence="6" id="KW-1185">Reference proteome</keyword>
<evidence type="ECO:0000259" key="4">
    <source>
        <dbReference type="PROSITE" id="PS51770"/>
    </source>
</evidence>
<dbReference type="EMBL" id="JAQZSM010000019">
    <property type="protein sequence ID" value="MDD7972813.1"/>
    <property type="molecule type" value="Genomic_DNA"/>
</dbReference>
<sequence>MSREDQPPLESPTIRTIAMPADTNPSGDIFGGWVMSQMDLAAGSVAALTSGGRSATVAVDAMIFHRPVKVGDEVTLYANLVKLGRTSMTIHVDAWRRPRATTRSEKVTEANFTFVALNAEGRPVPVRPDQGGA</sequence>
<feature type="domain" description="HotDog ACOT-type" evidence="4">
    <location>
        <begin position="8"/>
        <end position="120"/>
    </location>
</feature>
<evidence type="ECO:0000256" key="3">
    <source>
        <dbReference type="PROSITE-ProRule" id="PRU01106"/>
    </source>
</evidence>